<dbReference type="GO" id="GO:0005769">
    <property type="term" value="C:early endosome"/>
    <property type="evidence" value="ECO:0007669"/>
    <property type="project" value="TreeGrafter"/>
</dbReference>
<dbReference type="AlphaFoldDB" id="A0A1R2CFW5"/>
<keyword evidence="3" id="KW-0862">Zinc</keyword>
<evidence type="ECO:0000259" key="5">
    <source>
        <dbReference type="PROSITE" id="PS50178"/>
    </source>
</evidence>
<keyword evidence="7" id="KW-1185">Reference proteome</keyword>
<gene>
    <name evidence="6" type="ORF">SteCoe_10230</name>
</gene>
<dbReference type="PROSITE" id="PS50178">
    <property type="entry name" value="ZF_FYVE"/>
    <property type="match status" value="1"/>
</dbReference>
<dbReference type="PANTHER" id="PTHR46275">
    <property type="entry name" value="HEPATOCYTE GROWTH FACTOR-REGULATED TYROSINE KINASE SUBSTRATE"/>
    <property type="match status" value="1"/>
</dbReference>
<evidence type="ECO:0000256" key="3">
    <source>
        <dbReference type="ARBA" id="ARBA00022833"/>
    </source>
</evidence>
<dbReference type="Gene3D" id="3.30.40.10">
    <property type="entry name" value="Zinc/RING finger domain, C3HC4 (zinc finger)"/>
    <property type="match status" value="1"/>
</dbReference>
<evidence type="ECO:0000256" key="2">
    <source>
        <dbReference type="ARBA" id="ARBA00022771"/>
    </source>
</evidence>
<dbReference type="InterPro" id="IPR017455">
    <property type="entry name" value="Znf_FYVE-rel"/>
</dbReference>
<dbReference type="InterPro" id="IPR000306">
    <property type="entry name" value="Znf_FYVE"/>
</dbReference>
<dbReference type="GO" id="GO:0008270">
    <property type="term" value="F:zinc ion binding"/>
    <property type="evidence" value="ECO:0007669"/>
    <property type="project" value="UniProtKB-KW"/>
</dbReference>
<sequence>MGAKLPKDLLKAEKSKLDNFEGLFMRKIYDFNTFQTKDDDDAWEKVKIKIHQAKIECHQNHNIEIHNIDCDFLIFHQNHRNKELVLCLISEKKIWKIQALNLRQFLDTSTILMNSKIPTWSISPVCQLCSKAFSIAKRRHHCRNCGKNICKKCILVTDYGIEGFCKLTKVCKSCYILIDGQIGIIKNIERSCIGRKDESVKSFIPSSSGKQI</sequence>
<dbReference type="SMART" id="SM00064">
    <property type="entry name" value="FYVE"/>
    <property type="match status" value="1"/>
</dbReference>
<keyword evidence="1" id="KW-0479">Metal-binding</keyword>
<reference evidence="6 7" key="1">
    <citation type="submission" date="2016-11" db="EMBL/GenBank/DDBJ databases">
        <title>The macronuclear genome of Stentor coeruleus: a giant cell with tiny introns.</title>
        <authorList>
            <person name="Slabodnick M."/>
            <person name="Ruby J.G."/>
            <person name="Reiff S.B."/>
            <person name="Swart E.C."/>
            <person name="Gosai S."/>
            <person name="Prabakaran S."/>
            <person name="Witkowska E."/>
            <person name="Larue G.E."/>
            <person name="Fisher S."/>
            <person name="Freeman R.M."/>
            <person name="Gunawardena J."/>
            <person name="Chu W."/>
            <person name="Stover N.A."/>
            <person name="Gregory B.D."/>
            <person name="Nowacki M."/>
            <person name="Derisi J."/>
            <person name="Roy S.W."/>
            <person name="Marshall W.F."/>
            <person name="Sood P."/>
        </authorList>
    </citation>
    <scope>NUCLEOTIDE SEQUENCE [LARGE SCALE GENOMIC DNA]</scope>
    <source>
        <strain evidence="6">WM001</strain>
    </source>
</reference>
<dbReference type="OrthoDB" id="660555at2759"/>
<dbReference type="InterPro" id="IPR017073">
    <property type="entry name" value="HGS/VPS27"/>
</dbReference>
<dbReference type="GO" id="GO:0031623">
    <property type="term" value="P:receptor internalization"/>
    <property type="evidence" value="ECO:0007669"/>
    <property type="project" value="TreeGrafter"/>
</dbReference>
<accession>A0A1R2CFW5</accession>
<evidence type="ECO:0000313" key="7">
    <source>
        <dbReference type="Proteomes" id="UP000187209"/>
    </source>
</evidence>
<dbReference type="InterPro" id="IPR013083">
    <property type="entry name" value="Znf_RING/FYVE/PHD"/>
</dbReference>
<protein>
    <recommendedName>
        <fullName evidence="5">FYVE-type domain-containing protein</fullName>
    </recommendedName>
</protein>
<evidence type="ECO:0000256" key="4">
    <source>
        <dbReference type="PROSITE-ProRule" id="PRU00091"/>
    </source>
</evidence>
<name>A0A1R2CFW5_9CILI</name>
<dbReference type="InterPro" id="IPR011011">
    <property type="entry name" value="Znf_FYVE_PHD"/>
</dbReference>
<dbReference type="GO" id="GO:0032456">
    <property type="term" value="P:endocytic recycling"/>
    <property type="evidence" value="ECO:0007669"/>
    <property type="project" value="TreeGrafter"/>
</dbReference>
<dbReference type="Pfam" id="PF01363">
    <property type="entry name" value="FYVE"/>
    <property type="match status" value="1"/>
</dbReference>
<keyword evidence="2 4" id="KW-0863">Zinc-finger</keyword>
<dbReference type="PANTHER" id="PTHR46275:SF1">
    <property type="entry name" value="HEPATOCYTE GROWTH FACTOR-REGULATED TYROSINE KINASE SUBSTRATE"/>
    <property type="match status" value="1"/>
</dbReference>
<dbReference type="SUPFAM" id="SSF57903">
    <property type="entry name" value="FYVE/PHD zinc finger"/>
    <property type="match status" value="1"/>
</dbReference>
<evidence type="ECO:0000313" key="6">
    <source>
        <dbReference type="EMBL" id="OMJ87911.1"/>
    </source>
</evidence>
<feature type="domain" description="FYVE-type" evidence="5">
    <location>
        <begin position="120"/>
        <end position="179"/>
    </location>
</feature>
<dbReference type="EMBL" id="MPUH01000164">
    <property type="protein sequence ID" value="OMJ87911.1"/>
    <property type="molecule type" value="Genomic_DNA"/>
</dbReference>
<proteinExistence type="predicted"/>
<dbReference type="Proteomes" id="UP000187209">
    <property type="component" value="Unassembled WGS sequence"/>
</dbReference>
<evidence type="ECO:0000256" key="1">
    <source>
        <dbReference type="ARBA" id="ARBA00022723"/>
    </source>
</evidence>
<organism evidence="6 7">
    <name type="scientific">Stentor coeruleus</name>
    <dbReference type="NCBI Taxonomy" id="5963"/>
    <lineage>
        <taxon>Eukaryota</taxon>
        <taxon>Sar</taxon>
        <taxon>Alveolata</taxon>
        <taxon>Ciliophora</taxon>
        <taxon>Postciliodesmatophora</taxon>
        <taxon>Heterotrichea</taxon>
        <taxon>Heterotrichida</taxon>
        <taxon>Stentoridae</taxon>
        <taxon>Stentor</taxon>
    </lineage>
</organism>
<comment type="caution">
    <text evidence="6">The sequence shown here is derived from an EMBL/GenBank/DDBJ whole genome shotgun (WGS) entry which is preliminary data.</text>
</comment>
<dbReference type="GO" id="GO:0043130">
    <property type="term" value="F:ubiquitin binding"/>
    <property type="evidence" value="ECO:0007669"/>
    <property type="project" value="TreeGrafter"/>
</dbReference>